<dbReference type="SUPFAM" id="SSF54160">
    <property type="entry name" value="Chromo domain-like"/>
    <property type="match status" value="1"/>
</dbReference>
<dbReference type="InterPro" id="IPR016197">
    <property type="entry name" value="Chromo-like_dom_sf"/>
</dbReference>
<name>A0A9W8PD01_9HYPO</name>
<dbReference type="Gene3D" id="2.40.50.40">
    <property type="match status" value="1"/>
</dbReference>
<sequence>MSDFPQISTGRRATRGRPFRGRGLGISSGRPRPQPASSPVKIISTQNNNGVDRAASEKPASGVPSPGVPARLDTSVATIDETSVRTSTGTEAELARQLGLVTPQNDQSLLAGPPAITITNFAPSDNAPPPVSDSEATEPEDSIFAAIIKHRVNHVDRTVRIRVQWPNGTIGPWMDERDESHGGREQATDLDEYHVFAILDSHGTAGKNRKLLCQWVGYPDEPEQNTWEPETKVRDIAQTIHDEWLEEMQKMKENKGPAKKGPAKKGVVKKGTAKSKAKNKA</sequence>
<organism evidence="4 5">
    <name type="scientific">Fusarium irregulare</name>
    <dbReference type="NCBI Taxonomy" id="2494466"/>
    <lineage>
        <taxon>Eukaryota</taxon>
        <taxon>Fungi</taxon>
        <taxon>Dikarya</taxon>
        <taxon>Ascomycota</taxon>
        <taxon>Pezizomycotina</taxon>
        <taxon>Sordariomycetes</taxon>
        <taxon>Hypocreomycetidae</taxon>
        <taxon>Hypocreales</taxon>
        <taxon>Nectriaceae</taxon>
        <taxon>Fusarium</taxon>
        <taxon>Fusarium incarnatum-equiseti species complex</taxon>
    </lineage>
</organism>
<protein>
    <recommendedName>
        <fullName evidence="3">Chromo domain-containing protein</fullName>
    </recommendedName>
</protein>
<comment type="caution">
    <text evidence="4">The sequence shown here is derived from an EMBL/GenBank/DDBJ whole genome shotgun (WGS) entry which is preliminary data.</text>
</comment>
<evidence type="ECO:0000256" key="2">
    <source>
        <dbReference type="SAM" id="MobiDB-lite"/>
    </source>
</evidence>
<keyword evidence="5" id="KW-1185">Reference proteome</keyword>
<dbReference type="InterPro" id="IPR000953">
    <property type="entry name" value="Chromo/chromo_shadow_dom"/>
</dbReference>
<dbReference type="AlphaFoldDB" id="A0A9W8PD01"/>
<evidence type="ECO:0000256" key="1">
    <source>
        <dbReference type="ARBA" id="ARBA00011353"/>
    </source>
</evidence>
<dbReference type="OrthoDB" id="433924at2759"/>
<dbReference type="Pfam" id="PF00385">
    <property type="entry name" value="Chromo"/>
    <property type="match status" value="1"/>
</dbReference>
<evidence type="ECO:0000259" key="3">
    <source>
        <dbReference type="PROSITE" id="PS50013"/>
    </source>
</evidence>
<feature type="compositionally biased region" description="Basic residues" evidence="2">
    <location>
        <begin position="257"/>
        <end position="281"/>
    </location>
</feature>
<evidence type="ECO:0000313" key="5">
    <source>
        <dbReference type="Proteomes" id="UP001152130"/>
    </source>
</evidence>
<dbReference type="CDD" id="cd00024">
    <property type="entry name" value="CD_CSD"/>
    <property type="match status" value="1"/>
</dbReference>
<dbReference type="GO" id="GO:0006338">
    <property type="term" value="P:chromatin remodeling"/>
    <property type="evidence" value="ECO:0007669"/>
    <property type="project" value="UniProtKB-ARBA"/>
</dbReference>
<evidence type="ECO:0000313" key="4">
    <source>
        <dbReference type="EMBL" id="KAJ4002689.1"/>
    </source>
</evidence>
<feature type="region of interest" description="Disordered" evidence="2">
    <location>
        <begin position="248"/>
        <end position="281"/>
    </location>
</feature>
<feature type="domain" description="Chromo" evidence="3">
    <location>
        <begin position="193"/>
        <end position="256"/>
    </location>
</feature>
<gene>
    <name evidence="4" type="ORF">NW766_012817</name>
</gene>
<dbReference type="Proteomes" id="UP001152130">
    <property type="component" value="Unassembled WGS sequence"/>
</dbReference>
<accession>A0A9W8PD01</accession>
<reference evidence="4" key="1">
    <citation type="submission" date="2022-10" db="EMBL/GenBank/DDBJ databases">
        <title>Fusarium specimens isolated from Avocado Roots.</title>
        <authorList>
            <person name="Stajich J."/>
            <person name="Roper C."/>
            <person name="Heimlech-Rivalta G."/>
        </authorList>
    </citation>
    <scope>NUCLEOTIDE SEQUENCE</scope>
    <source>
        <strain evidence="4">CF00143</strain>
    </source>
</reference>
<dbReference type="PROSITE" id="PS50013">
    <property type="entry name" value="CHROMO_2"/>
    <property type="match status" value="1"/>
</dbReference>
<feature type="region of interest" description="Disordered" evidence="2">
    <location>
        <begin position="1"/>
        <end position="71"/>
    </location>
</feature>
<dbReference type="InterPro" id="IPR023780">
    <property type="entry name" value="Chromo_domain"/>
</dbReference>
<comment type="subunit">
    <text evidence="1">Component of the NuA4 histone acetyltransferase complex.</text>
</comment>
<dbReference type="EMBL" id="JAPDHF010000031">
    <property type="protein sequence ID" value="KAJ4002689.1"/>
    <property type="molecule type" value="Genomic_DNA"/>
</dbReference>
<proteinExistence type="predicted"/>